<evidence type="ECO:0000313" key="4">
    <source>
        <dbReference type="EMBL" id="OMF53561.1"/>
    </source>
</evidence>
<dbReference type="Pfam" id="PF00857">
    <property type="entry name" value="Isochorismatase"/>
    <property type="match status" value="1"/>
</dbReference>
<gene>
    <name evidence="4" type="ORF">BK138_17130</name>
</gene>
<evidence type="ECO:0000256" key="1">
    <source>
        <dbReference type="ARBA" id="ARBA00006336"/>
    </source>
</evidence>
<dbReference type="STRING" id="297318.BK138_17130"/>
<proteinExistence type="inferred from homology"/>
<dbReference type="PANTHER" id="PTHR43540">
    <property type="entry name" value="PEROXYUREIDOACRYLATE/UREIDOACRYLATE AMIDOHYDROLASE-RELATED"/>
    <property type="match status" value="1"/>
</dbReference>
<protein>
    <recommendedName>
        <fullName evidence="3">Isochorismatase-like domain-containing protein</fullName>
    </recommendedName>
</protein>
<evidence type="ECO:0000259" key="3">
    <source>
        <dbReference type="Pfam" id="PF00857"/>
    </source>
</evidence>
<dbReference type="AlphaFoldDB" id="A0A1R1EP28"/>
<dbReference type="Gene3D" id="3.40.50.850">
    <property type="entry name" value="Isochorismatase-like"/>
    <property type="match status" value="1"/>
</dbReference>
<dbReference type="Proteomes" id="UP000187172">
    <property type="component" value="Unassembled WGS sequence"/>
</dbReference>
<accession>A0A1R1EP28</accession>
<organism evidence="4 5">
    <name type="scientific">Paenibacillus rhizosphaerae</name>
    <dbReference type="NCBI Taxonomy" id="297318"/>
    <lineage>
        <taxon>Bacteria</taxon>
        <taxon>Bacillati</taxon>
        <taxon>Bacillota</taxon>
        <taxon>Bacilli</taxon>
        <taxon>Bacillales</taxon>
        <taxon>Paenibacillaceae</taxon>
        <taxon>Paenibacillus</taxon>
    </lineage>
</organism>
<comment type="similarity">
    <text evidence="1">Belongs to the isochorismatase family.</text>
</comment>
<dbReference type="GO" id="GO:0016787">
    <property type="term" value="F:hydrolase activity"/>
    <property type="evidence" value="ECO:0007669"/>
    <property type="project" value="UniProtKB-KW"/>
</dbReference>
<sequence>MSTHAWLHPEDTALIIIDMQNDFCHENGACGRAGIVDIPAFQACVRPIHDLTGQARASGVPVIYVQMTLDAGTTSQAWELQHTANGNPLRIVEKGSWGTELYGLEPKEGDYVVEKHRYSAFIGTNLDLMLRSLGCRSVVLTGVLTNVCVESTARDAFMLDYNVTLVEDACAGSSAEAHEMTLSNIGQYFGKIMNAGDVKAVWSELTAGAAAVNG</sequence>
<dbReference type="PANTHER" id="PTHR43540:SF6">
    <property type="entry name" value="ISOCHORISMATASE-LIKE DOMAIN-CONTAINING PROTEIN"/>
    <property type="match status" value="1"/>
</dbReference>
<keyword evidence="2" id="KW-0378">Hydrolase</keyword>
<dbReference type="InterPro" id="IPR050272">
    <property type="entry name" value="Isochorismatase-like_hydrls"/>
</dbReference>
<dbReference type="InterPro" id="IPR000868">
    <property type="entry name" value="Isochorismatase-like_dom"/>
</dbReference>
<dbReference type="EMBL" id="MRTP01000004">
    <property type="protein sequence ID" value="OMF53561.1"/>
    <property type="molecule type" value="Genomic_DNA"/>
</dbReference>
<evidence type="ECO:0000256" key="2">
    <source>
        <dbReference type="ARBA" id="ARBA00022801"/>
    </source>
</evidence>
<name>A0A1R1EP28_9BACL</name>
<comment type="caution">
    <text evidence="4">The sequence shown here is derived from an EMBL/GenBank/DDBJ whole genome shotgun (WGS) entry which is preliminary data.</text>
</comment>
<dbReference type="SUPFAM" id="SSF52499">
    <property type="entry name" value="Isochorismatase-like hydrolases"/>
    <property type="match status" value="1"/>
</dbReference>
<reference evidence="4 5" key="1">
    <citation type="submission" date="2016-11" db="EMBL/GenBank/DDBJ databases">
        <title>Paenibacillus species isolates.</title>
        <authorList>
            <person name="Beno S.M."/>
        </authorList>
    </citation>
    <scope>NUCLEOTIDE SEQUENCE [LARGE SCALE GENOMIC DNA]</scope>
    <source>
        <strain evidence="4 5">FSL R5-0378</strain>
    </source>
</reference>
<keyword evidence="5" id="KW-1185">Reference proteome</keyword>
<dbReference type="CDD" id="cd00431">
    <property type="entry name" value="cysteine_hydrolases"/>
    <property type="match status" value="1"/>
</dbReference>
<feature type="domain" description="Isochorismatase-like" evidence="3">
    <location>
        <begin position="12"/>
        <end position="195"/>
    </location>
</feature>
<evidence type="ECO:0000313" key="5">
    <source>
        <dbReference type="Proteomes" id="UP000187172"/>
    </source>
</evidence>
<dbReference type="InterPro" id="IPR036380">
    <property type="entry name" value="Isochorismatase-like_sf"/>
</dbReference>
<dbReference type="RefSeq" id="WP_076171012.1">
    <property type="nucleotide sequence ID" value="NZ_MRTP01000004.1"/>
</dbReference>